<dbReference type="GO" id="GO:0019867">
    <property type="term" value="C:outer membrane"/>
    <property type="evidence" value="ECO:0007669"/>
    <property type="project" value="InterPro"/>
</dbReference>
<dbReference type="PROSITE" id="PS51779">
    <property type="entry name" value="POTRA"/>
    <property type="match status" value="1"/>
</dbReference>
<reference evidence="4 5" key="1">
    <citation type="submission" date="2019-06" db="EMBL/GenBank/DDBJ databases">
        <authorList>
            <person name="Meng X."/>
        </authorList>
    </citation>
    <scope>NUCLEOTIDE SEQUENCE [LARGE SCALE GENOMIC DNA]</scope>
    <source>
        <strain evidence="4 5">M625</strain>
    </source>
</reference>
<dbReference type="Proteomes" id="UP000315540">
    <property type="component" value="Unassembled WGS sequence"/>
</dbReference>
<dbReference type="InterPro" id="IPR010827">
    <property type="entry name" value="BamA/TamA_POTRA"/>
</dbReference>
<organism evidence="4 5">
    <name type="scientific">Aquimarina algicola</name>
    <dbReference type="NCBI Taxonomy" id="2589995"/>
    <lineage>
        <taxon>Bacteria</taxon>
        <taxon>Pseudomonadati</taxon>
        <taxon>Bacteroidota</taxon>
        <taxon>Flavobacteriia</taxon>
        <taxon>Flavobacteriales</taxon>
        <taxon>Flavobacteriaceae</taxon>
        <taxon>Aquimarina</taxon>
    </lineage>
</organism>
<dbReference type="EMBL" id="VFWZ01000002">
    <property type="protein sequence ID" value="TPN87253.1"/>
    <property type="molecule type" value="Genomic_DNA"/>
</dbReference>
<proteinExistence type="predicted"/>
<comment type="subcellular location">
    <subcellularLocation>
        <location evidence="1">Membrane</location>
    </subcellularLocation>
</comment>
<evidence type="ECO:0000259" key="3">
    <source>
        <dbReference type="PROSITE" id="PS51779"/>
    </source>
</evidence>
<dbReference type="Gene3D" id="2.40.160.50">
    <property type="entry name" value="membrane protein fhac: a member of the omp85/tpsb transporter family"/>
    <property type="match status" value="1"/>
</dbReference>
<dbReference type="Gene3D" id="3.10.20.310">
    <property type="entry name" value="membrane protein fhac"/>
    <property type="match status" value="1"/>
</dbReference>
<protein>
    <submittedName>
        <fullName evidence="4">FtsQ-type POTRA domain-containing protein</fullName>
    </submittedName>
</protein>
<evidence type="ECO:0000256" key="2">
    <source>
        <dbReference type="ARBA" id="ARBA00023136"/>
    </source>
</evidence>
<evidence type="ECO:0000313" key="5">
    <source>
        <dbReference type="Proteomes" id="UP000315540"/>
    </source>
</evidence>
<sequence>MNFKYLYFVILSISIFSISSYSQEKNISTIRIQGNKKTKTSALQKLTSLKEGNVLDSLQIEEDIKRLKRLPSIAHAYYQVVEKENGYELVYGVEENFTIIPGANVYTTNDDEFAFRLMLSEFNLLGRNITLGGFYQNDIYNSYAAQIRAPFLFGKKFGLAFNFQSLTTEEPVFLENGTADYKYNNTSYELLGLYQFNLRHRIELGLNYFNEDYQYKTGATSPEVPQDFNVDKLLYKLIYEYNNLNFDYQYVSGFRSVLNAQYVISTEDVLPDFFIWWNDFMYFKRVGKKGNWANRLRVGLASNDDTPFAPFAVDNNLNIRGVGNTIDRGTGVIVLNTEYRQTLYEKNWFVLQSNVFVDGGSWRNPGGDFGDFGDSQNFRLYPGVGLRFIHKKIFNAIFRIDYGYGVTDDSTNGFVFGIGQYF</sequence>
<evidence type="ECO:0000256" key="1">
    <source>
        <dbReference type="ARBA" id="ARBA00004370"/>
    </source>
</evidence>
<dbReference type="RefSeq" id="WP_140591790.1">
    <property type="nucleotide sequence ID" value="NZ_VFWZ01000002.1"/>
</dbReference>
<keyword evidence="2" id="KW-0472">Membrane</keyword>
<dbReference type="AlphaFoldDB" id="A0A504JHW8"/>
<evidence type="ECO:0000313" key="4">
    <source>
        <dbReference type="EMBL" id="TPN87253.1"/>
    </source>
</evidence>
<keyword evidence="5" id="KW-1185">Reference proteome</keyword>
<dbReference type="OrthoDB" id="1490006at2"/>
<name>A0A504JHW8_9FLAO</name>
<accession>A0A504JHW8</accession>
<gene>
    <name evidence="4" type="ORF">FHK87_06610</name>
</gene>
<dbReference type="Pfam" id="PF07244">
    <property type="entry name" value="POTRA"/>
    <property type="match status" value="1"/>
</dbReference>
<comment type="caution">
    <text evidence="4">The sequence shown here is derived from an EMBL/GenBank/DDBJ whole genome shotgun (WGS) entry which is preliminary data.</text>
</comment>
<dbReference type="InterPro" id="IPR034746">
    <property type="entry name" value="POTRA"/>
</dbReference>
<feature type="domain" description="POTRA" evidence="3">
    <location>
        <begin position="25"/>
        <end position="96"/>
    </location>
</feature>